<evidence type="ECO:0000256" key="3">
    <source>
        <dbReference type="SAM" id="MobiDB-lite"/>
    </source>
</evidence>
<organism evidence="5 6">
    <name type="scientific">Novymonas esmeraldas</name>
    <dbReference type="NCBI Taxonomy" id="1808958"/>
    <lineage>
        <taxon>Eukaryota</taxon>
        <taxon>Discoba</taxon>
        <taxon>Euglenozoa</taxon>
        <taxon>Kinetoplastea</taxon>
        <taxon>Metakinetoplastina</taxon>
        <taxon>Trypanosomatida</taxon>
        <taxon>Trypanosomatidae</taxon>
        <taxon>Novymonas</taxon>
    </lineage>
</organism>
<feature type="region of interest" description="Disordered" evidence="3">
    <location>
        <begin position="1140"/>
        <end position="1161"/>
    </location>
</feature>
<feature type="region of interest" description="Disordered" evidence="3">
    <location>
        <begin position="198"/>
        <end position="251"/>
    </location>
</feature>
<name>A0AAW0F568_9TRYP</name>
<dbReference type="Pfam" id="PF12624">
    <property type="entry name" value="VPS13_N"/>
    <property type="match status" value="1"/>
</dbReference>
<feature type="compositionally biased region" description="Low complexity" evidence="3">
    <location>
        <begin position="604"/>
        <end position="620"/>
    </location>
</feature>
<feature type="region of interest" description="Disordered" evidence="3">
    <location>
        <begin position="862"/>
        <end position="892"/>
    </location>
</feature>
<feature type="region of interest" description="Disordered" evidence="3">
    <location>
        <begin position="4538"/>
        <end position="4603"/>
    </location>
</feature>
<feature type="compositionally biased region" description="Basic and acidic residues" evidence="3">
    <location>
        <begin position="1145"/>
        <end position="1159"/>
    </location>
</feature>
<feature type="compositionally biased region" description="Low complexity" evidence="3">
    <location>
        <begin position="3361"/>
        <end position="3371"/>
    </location>
</feature>
<dbReference type="EMBL" id="JAECZO010000008">
    <property type="protein sequence ID" value="KAK7200796.1"/>
    <property type="molecule type" value="Genomic_DNA"/>
</dbReference>
<feature type="compositionally biased region" description="Low complexity" evidence="3">
    <location>
        <begin position="3103"/>
        <end position="3113"/>
    </location>
</feature>
<sequence>MFNKFVADLLTSYLGEYFADIDREQVKVSVWNGLVHMRHLKVRQDALRFLDVPVCVIMGTIEELTIVIPWTRLRSESVVVQLRNAQLVVADKETAGYSIEQDVREARARKLRELAATNEALLQAFRDSMLKTAAAAQADGGAGATTSPGAHAPPSDSAESSDNNFTARLKASILNNIRVEIQQLCVHYTSCVPVTSTADDDAETLPDTTPTSPQSPWQEQQKDGPRHPPSSSSSSPRAGGGGGSSGSSGIAAAPVAGQQASLSFHVAEVRTCGCDARFEPAFVTAGERMARQLLVFRGVAASLRTGPTKESELPFLRPFDVAVELAYQPVYTDTSSPQYMVAGRVEGACACVITSDGCTACYGLAEYLAHVRRRQALRRLRPVGERPGASPRAWWRYTLDAVRQQLQHSRAAALASAHKPTPFSWLAYTSMRQKRDRYARLYLRQQRAALNATGWLEPLTVDEHVEMVALQDELSLDVLKLAQRLAVERVGVERVEYDKLLRQRRAAAAAADSAAASPTTRMPTPTTTTPAPKSAWFSFWRSEPQQQQQLTGAGAGGNGGAADGESEATRAELRELVQLMTAERWTEAQRAVIAKEFGMSAEEAQTLSQSAASASPSPSSDRGPASVLGRSRSVPSWVVFLDAAALTVELQGIASGGTPESTSAAPPSSPAGGARDTLAQVALHSIRAGAEWDGAASAAAAPAAAAVTAAATSLPAAHYWGTMERLVVTAASLDPLSAARGATEQVVLAIGRPDARHGGASDGALSHRAGRAGAVPARPMRSRTFCPLESCWSILPDECRRTAAVQVEWTLRSPSQMRSGAAALHLVRVGLAPLHTVIDVVPLRRLSDFLFTVLWPEPASAHPGAAASDAAHSHDGTPTRETHGGDGNDGDDFTALLLPASARMTQLEQRCAGDAAARLIVLRRKVERQRSIEWCVTVDAVRVSLSEVPQTQGCELALTHVCVRNDVAHRLQRQARLREEEAEGAEGAAGALGSLDADWVDHTHVHAASVRLSVLFPTAGATPSVERAVVLPDTALTAVVDRSMLGRCHPTLPQWHLRLHSDEAVAVTWSRTSLSVLSTACTLLTDLAASVGTTLLQRGATPAASATQGSSADLVETFHLHVRLHPTGRRCWRGVSAADGEAAEGSDHDEPPRSQDARAARHKRLHPFSIARPRAADCGPSSRRVEVRRGVCIVHHEQRHTFPAQYYTLQRGCTRVRRSGTDAASLVHLYIMQGGRDHEEALADGYGEAMRLLRETVGVPPALLENAVWLERVVHAWLDTAAAGQEDGGEGGEPLRQRVRAALRRALMGTQAVPCHYVSFQCASYAEADAVAAALRRCCVAAGTPPLLLRPSVQARYDAAVSAEELRRQPLLTATVALPSLRMACEGLEPVPCADDVEAAQPAPHAPRATAVLSLAPFHLRYDRYREKQRYELCVAERVALSAASSAGDSAAPLLEVVSPSEAADSDNSAALALRLVAYRRPAPLPSVRRAAVRVGPSAHARLRAGPALLEWAEAWWDTVGLLTNRLFGEEVVAGYPWWRCDDGAAVCLGMAQAAEAEWCRTRDYGGDALNNLVDVTLPSIQVDVDVEDAPPPPPPLPLPLLRFRALNTSLQWRMTEACNQVQLRAAQPELQWRCCSSPSASEAGTPRPRWVTLMDADASAVGDGAGVLSVDWKVHRPPPMLSLSDWISASDDGEQGRCALGFREQQEVDVELCRVRLLYWHPLLTYLIASVRDGLVPRASAVVERAPCWFSAGVLRCPPLVWRGAEPTAAAAEAAVSMWTSLRKHVCLRSVKVQLPGNMNWIAQATNAASPTPPAPHLCLAVEQLRFTDTMQAPVALDGSPVTSVTAAYTVQMRGVLVSHVQPRADAPFEGRLPGWEVRLSRPAFEARSVWLAGVPCRKSVDVVLLPSQTEPCVLRGATADVAHVLDVVYANFAHPVPLVVEGESLRDGASAPSSLSSSSSLASPLLMAAAEENTWSLRAEGEVSLRIHASSDAHSVTAHPPQRQCLLLWLRGADLSASRSARGELQCVAAVQQMRLGGGAPFGGRDDSDGSAVFELAAADGGATANSRPPTSLSIEYGWRWRGPHVGGAGEAADPACERCVRAVVDACGAVTVTAGAAALTHLRQVLVEDTCLRESLCRYTTSSSATTPHRAGDGDGDPGAAMLDLQLRLREAECRIPCMANPLPPADAPADVWRSSTSAPVLRCAVSRVAVELRRDAGAVRARLRVGRLAHCLLEESGDESGAAAKAIPLVLEQPSQWQAPAASSAPAQRTTTKRVMTEAPRRADASVLEELFGELPTTAAAAASPATPAAPAALELKSTSDGSAAPAREVLCVSVDETAAHVTATVVLQPLWLVAPSVTRAAGVMDGVRTQLQSCAAVLHRRRGSTGTTAGDGAVSVRRTPPARRYTVQLNSGSMTMFVAQHDVELDVAPRSCAGVAEAAVRRAVDTQETLMLAADAVVVAWDSDGTGPPPPVAGARHTVLHLRCISIAALHGTRSRTVLLDRFDVRVQRQPMPRDEVVAALPSAARATGSAEDGGVEEWRLHLDPLQLTLTQTHYTALLRAALQQTSLLTAVMSAAASSAAQSIAATEQHSAPETPSPVAARRRRLLHVHLPTLRLRVIDDGDGDGDTGAAAAAAAAAAPAAAYVALSELNVTVYGGRHAWSPTTPVEDGLSERGALPRLSVTLAGCHLGADDASPTLAIAAAPRGAQAPCSLRVAQDEDSGAYRGAAHVGQITATAEATPMMTWLKLLYAPWVRVAAPTHASSKELLVEQDLWLSEDLVLSEQAPLRVTNRLYSLVHLYANGHIIHLRAGQPGPCILLDEGMTLRIAHATVCMDTAASIDAFVAAGNGSYVVIDRDTCSVVPPPSSSVAGGGGGGGGGAVGVSQATARRPPRWHRFVGDVHLEVRIPEPRAAAGGVPHGHAAGASAQRTLVLYSQMSLCMMTAPSPVTGEDELTTAFDLAHAGVRSEYVTHHHDNNSDHDHGSGGTAAADATHLVSDWAMKVLTTEEKRRRCDRDGDDAATSSHTRTIHVSASTGVEVRVRYSDVVFATRAARHAQAVASRWQTAMRRGVWSSVSASVQRGWNDTGTPAPARPGQSTATTTTTTTAAGEGNPTTPSTAVSVQVPYLSFFVIDDSQDTDVPLFCLRASDINTPQCLLAPPSATVELRFALQLDHYELTRSRWAPLLDPVDVTASLAMRKNITVVDLYDRRGFSRLSLRTGAVKLCLSLEVLRNVRQLLLLRDSFESTGVAALATRRTNSGGSSAGAVAAAATADFHAFRVAQTTGIDVVVRLPEYVEDPHRRSRRGENDDDGDSAAAHAHAHAHTRVLCTGQEWAFSLPRSHGKELPRSHQRIFVQPQQQQQQQQQRVPGVSESRGSGAAVTLAAVGVQRVPMGVCGPLQRYILADVSVSSQSRGQKLVRLRTVVTFVNRLSRPLLHVAANAAGAYDVVGTVPSGAEEGVPVQLLRRRVALAVGGVPVSGAVLPSAALGASATVALGVSYDALPCLAGSVLLCVCSPPEVSQSSAGVARVARLATGKNFEIISGTPDMVYFLLRVQAAASQPADVLRHPALAPLRAVTVTAAAVVTVRNAVGVPITLTLLKQRVQPGTRMGLLDTSPDTTLYTQVSTVAVGVDECYGATEMDPLEDVCIGVSLQQANGCALAQWSAAPQGGSGAATALHRPACVYSPYSRGRCDAQVVLADPSTNATLVLGITYTPQEVVLYCPQWIVNETEMSLQLADMATPHYGDTERCGSPVAGLSGRTVRTATVAPSSTTATAAATAHAPPFLYNSIRADSCSSSSGSGSGSGSGGSTRNGLFVRLWEPAAASGSATNPATGGGWSDWSTQPILVHETAKVQTAVCASHHARGAVWVLSCHVEVGHSAAAHVRGGTRVVSLRPRWVLVNQSPYPLLLTQPSSAGNRPPNWTRVAPPFSATALGTVLADSDTPHPRLSLSIQDDAAHHIQRCRWSSPFAIDAVGEQHVNAIYDTRVPLAEHWPQSSASAAGQQAVHGAVDRLPPLAPEDVEDAGGELFVRREEAKVFSVTAVEHKGCMMCVEVAEAVQPPLVVENRTAYTVRLRQRGARRVTTVFPRRRKAWTWDVPPQAATAKLPAEVELWVVLDGINDTAAAPAAAAASPSALRARAAASCVLNFDPQRVGQQQSGGADAFQRELEVEDAAAGTSSMLFVRVRGAHGASYAVSITTEPTIDAYRTLPFPQLSFALHLASVYALCHIAGERQTDPPDALLLSVAPVDLSFTQGAQVSAAASARDGGGGGGGGGDGGDVQRIQLRFRSFQVDDERASAKERVVVQLVDDKVSGIQVERRLLRTTPILCCSVVALHLTPVEMHLEDSFIAAAMRYHEEVGESWRALWSRTPPDSTTKARHGSSPPWQAELEQQLAAAARHSVECGRSGDQPAPQPRLRSVVPLWNRVMVIQQLQVDPLLVSLSLYRSLGAADDPLWRIAGAASLLVSSTQDSRLQWDAVQRRDVCGTIGRLAGDYRESYLAQMRSQYMRLVNIAGLDTMRSFVSDLLSAYSDEPSDQHRGAGAGRQRRQKPRVPSRPAAGLAVDQAGGGRSGAVVASRRPASTVANAAADDGVDDEDATATTTALLRAPERVVRIGPQRTATVAEVARGGAWDDFLAVAQPAELKAFGGCALGRAIAEMRMTPRHSLRAGDGGGRRLRAAEVVRAVSTGAQPRPLRCSRCIELEALRETRLRRGAASPLPHPTRDGGITWEELAHHLNWYEFADMCTDDEVRAHAPLLRLGAVEPSRNICLLTTS</sequence>
<feature type="region of interest" description="Disordered" evidence="3">
    <location>
        <begin position="509"/>
        <end position="533"/>
    </location>
</feature>
<keyword evidence="6" id="KW-1185">Reference proteome</keyword>
<feature type="compositionally biased region" description="Polar residues" evidence="3">
    <location>
        <begin position="206"/>
        <end position="219"/>
    </location>
</feature>
<protein>
    <submittedName>
        <fullName evidence="5">TM vesicle-mediated sorter protein</fullName>
    </submittedName>
</protein>
<feature type="compositionally biased region" description="Low complexity" evidence="3">
    <location>
        <begin position="2262"/>
        <end position="2272"/>
    </location>
</feature>
<dbReference type="InterPro" id="IPR026847">
    <property type="entry name" value="VPS13"/>
</dbReference>
<feature type="region of interest" description="Disordered" evidence="3">
    <location>
        <begin position="3360"/>
        <end position="3379"/>
    </location>
</feature>
<feature type="compositionally biased region" description="Gly residues" evidence="3">
    <location>
        <begin position="553"/>
        <end position="562"/>
    </location>
</feature>
<feature type="compositionally biased region" description="Low complexity" evidence="3">
    <location>
        <begin position="4579"/>
        <end position="4597"/>
    </location>
</feature>
<evidence type="ECO:0000259" key="4">
    <source>
        <dbReference type="Pfam" id="PF12624"/>
    </source>
</evidence>
<feature type="compositionally biased region" description="Basic and acidic residues" evidence="3">
    <location>
        <begin position="871"/>
        <end position="886"/>
    </location>
</feature>
<feature type="compositionally biased region" description="Gly residues" evidence="3">
    <location>
        <begin position="2875"/>
        <end position="2886"/>
    </location>
</feature>
<dbReference type="PANTHER" id="PTHR16166">
    <property type="entry name" value="VACUOLAR PROTEIN SORTING-ASSOCIATED PROTEIN VPS13"/>
    <property type="match status" value="1"/>
</dbReference>
<comment type="caution">
    <text evidence="5">The sequence shown here is derived from an EMBL/GenBank/DDBJ whole genome shotgun (WGS) entry which is preliminary data.</text>
</comment>
<feature type="region of interest" description="Disordered" evidence="3">
    <location>
        <begin position="139"/>
        <end position="162"/>
    </location>
</feature>
<feature type="region of interest" description="Disordered" evidence="3">
    <location>
        <begin position="604"/>
        <end position="628"/>
    </location>
</feature>
<dbReference type="InterPro" id="IPR026854">
    <property type="entry name" value="VPS13_N"/>
</dbReference>
<proteinExistence type="inferred from homology"/>
<evidence type="ECO:0000313" key="5">
    <source>
        <dbReference type="EMBL" id="KAK7200796.1"/>
    </source>
</evidence>
<gene>
    <name evidence="5" type="ORF">NESM_000137900</name>
</gene>
<feature type="region of interest" description="Disordered" evidence="3">
    <location>
        <begin position="3085"/>
        <end position="3122"/>
    </location>
</feature>
<accession>A0AAW0F568</accession>
<dbReference type="Proteomes" id="UP001430356">
    <property type="component" value="Unassembled WGS sequence"/>
</dbReference>
<evidence type="ECO:0000313" key="6">
    <source>
        <dbReference type="Proteomes" id="UP001430356"/>
    </source>
</evidence>
<reference evidence="5 6" key="1">
    <citation type="journal article" date="2021" name="MBio">
        <title>A New Model Trypanosomatid, Novymonas esmeraldas: Genomic Perception of Its 'Candidatus Pandoraea novymonadis' Endosymbiont.</title>
        <authorList>
            <person name="Zakharova A."/>
            <person name="Saura A."/>
            <person name="Butenko A."/>
            <person name="Podesvova L."/>
            <person name="Warmusova S."/>
            <person name="Kostygov A.Y."/>
            <person name="Nenarokova A."/>
            <person name="Lukes J."/>
            <person name="Opperdoes F.R."/>
            <person name="Yurchenko V."/>
        </authorList>
    </citation>
    <scope>NUCLEOTIDE SEQUENCE [LARGE SCALE GENOMIC DNA]</scope>
    <source>
        <strain evidence="5 6">E262AT.01</strain>
    </source>
</reference>
<keyword evidence="2" id="KW-0813">Transport</keyword>
<feature type="region of interest" description="Disordered" evidence="3">
    <location>
        <begin position="2869"/>
        <end position="2894"/>
    </location>
</feature>
<comment type="similarity">
    <text evidence="1">Belongs to the VPS13 family.</text>
</comment>
<evidence type="ECO:0000256" key="2">
    <source>
        <dbReference type="ARBA" id="ARBA00022448"/>
    </source>
</evidence>
<dbReference type="GO" id="GO:0006623">
    <property type="term" value="P:protein targeting to vacuole"/>
    <property type="evidence" value="ECO:0007669"/>
    <property type="project" value="TreeGrafter"/>
</dbReference>
<feature type="domain" description="Chorein N-terminal" evidence="4">
    <location>
        <begin position="1"/>
        <end position="186"/>
    </location>
</feature>
<dbReference type="PANTHER" id="PTHR16166:SF93">
    <property type="entry name" value="INTERMEMBRANE LIPID TRANSFER PROTEIN VPS13"/>
    <property type="match status" value="1"/>
</dbReference>
<feature type="region of interest" description="Disordered" evidence="3">
    <location>
        <begin position="2262"/>
        <end position="2284"/>
    </location>
</feature>
<feature type="region of interest" description="Disordered" evidence="3">
    <location>
        <begin position="3304"/>
        <end position="3327"/>
    </location>
</feature>
<dbReference type="GO" id="GO:0045053">
    <property type="term" value="P:protein retention in Golgi apparatus"/>
    <property type="evidence" value="ECO:0007669"/>
    <property type="project" value="TreeGrafter"/>
</dbReference>
<evidence type="ECO:0000256" key="1">
    <source>
        <dbReference type="ARBA" id="ARBA00006545"/>
    </source>
</evidence>
<feature type="region of interest" description="Disordered" evidence="3">
    <location>
        <begin position="547"/>
        <end position="568"/>
    </location>
</feature>